<dbReference type="PANTHER" id="PTHR11932">
    <property type="entry name" value="CULLIN"/>
    <property type="match status" value="1"/>
</dbReference>
<dbReference type="InterPro" id="IPR019559">
    <property type="entry name" value="Cullin_neddylation_domain"/>
</dbReference>
<evidence type="ECO:0000259" key="11">
    <source>
        <dbReference type="PROSITE" id="PS50069"/>
    </source>
</evidence>
<comment type="pathway">
    <text evidence="1">Protein modification; protein ubiquitination.</text>
</comment>
<dbReference type="GO" id="GO:0031625">
    <property type="term" value="F:ubiquitin protein ligase binding"/>
    <property type="evidence" value="ECO:0007669"/>
    <property type="project" value="InterPro"/>
</dbReference>
<protein>
    <recommendedName>
        <fullName evidence="7">Cullin-1</fullName>
    </recommendedName>
</protein>
<dbReference type="Proteomes" id="UP000616769">
    <property type="component" value="Unassembled WGS sequence"/>
</dbReference>
<evidence type="ECO:0000256" key="7">
    <source>
        <dbReference type="ARBA" id="ARBA00069612"/>
    </source>
</evidence>
<dbReference type="Gene3D" id="4.10.1030.10">
    <property type="entry name" value="Ring Box Chain A, domain 5"/>
    <property type="match status" value="1"/>
</dbReference>
<evidence type="ECO:0000256" key="3">
    <source>
        <dbReference type="ARBA" id="ARBA00022481"/>
    </source>
</evidence>
<dbReference type="GO" id="GO:0070936">
    <property type="term" value="P:protein K48-linked ubiquitination"/>
    <property type="evidence" value="ECO:0007669"/>
    <property type="project" value="UniProtKB-ARBA"/>
</dbReference>
<keyword evidence="4" id="KW-1017">Isopeptide bond</keyword>
<dbReference type="InterPro" id="IPR016159">
    <property type="entry name" value="Cullin_repeat-like_dom_sf"/>
</dbReference>
<dbReference type="InterPro" id="IPR045093">
    <property type="entry name" value="Cullin"/>
</dbReference>
<dbReference type="GO" id="GO:1902532">
    <property type="term" value="P:negative regulation of intracellular signal transduction"/>
    <property type="evidence" value="ECO:0007669"/>
    <property type="project" value="UniProtKB-ARBA"/>
</dbReference>
<comment type="similarity">
    <text evidence="2 8 9">Belongs to the cullin family.</text>
</comment>
<evidence type="ECO:0000313" key="15">
    <source>
        <dbReference type="Proteomes" id="UP000070412"/>
    </source>
</evidence>
<dbReference type="FunFam" id="1.20.1310.10:FF:000019">
    <property type="entry name" value="Cullin 1"/>
    <property type="match status" value="1"/>
</dbReference>
<dbReference type="GO" id="GO:0031146">
    <property type="term" value="P:SCF-dependent proteasomal ubiquitin-dependent protein catabolic process"/>
    <property type="evidence" value="ECO:0007669"/>
    <property type="project" value="UniProtKB-ARBA"/>
</dbReference>
<evidence type="ECO:0000256" key="6">
    <source>
        <dbReference type="ARBA" id="ARBA00022843"/>
    </source>
</evidence>
<dbReference type="FunFam" id="1.20.1310.10:FF:000011">
    <property type="entry name" value="Cullin 1"/>
    <property type="match status" value="1"/>
</dbReference>
<evidence type="ECO:0000313" key="16">
    <source>
        <dbReference type="Proteomes" id="UP000616769"/>
    </source>
</evidence>
<dbReference type="GO" id="GO:0019005">
    <property type="term" value="C:SCF ubiquitin ligase complex"/>
    <property type="evidence" value="ECO:0007669"/>
    <property type="project" value="UniProtKB-ARBA"/>
</dbReference>
<evidence type="ECO:0000313" key="13">
    <source>
        <dbReference type="EMBL" id="KPM10383.1"/>
    </source>
</evidence>
<dbReference type="FunFam" id="1.20.1310.10:FF:000007">
    <property type="entry name" value="Cullin 1"/>
    <property type="match status" value="1"/>
</dbReference>
<reference evidence="13 16" key="1">
    <citation type="journal article" date="2015" name="Parasit. Vectors">
        <title>Draft genome of the scabies mite.</title>
        <authorList>
            <person name="Rider S.D.Jr."/>
            <person name="Morgan M.S."/>
            <person name="Arlian L.G."/>
        </authorList>
    </citation>
    <scope>NUCLEOTIDE SEQUENCE [LARGE SCALE GENOMIC DNA]</scope>
    <source>
        <strain evidence="13">Arlian Lab</strain>
    </source>
</reference>
<reference evidence="12" key="3">
    <citation type="submission" date="2020-01" db="EMBL/GenBank/DDBJ databases">
        <authorList>
            <person name="Korhonen P.K.K."/>
            <person name="Guangxu M.G."/>
            <person name="Wang T.W."/>
            <person name="Stroehlein A.J.S."/>
            <person name="Young N.D."/>
            <person name="Ang C.-S.A."/>
            <person name="Fernando D.W.F."/>
            <person name="Lu H.L."/>
            <person name="Taylor S.T."/>
            <person name="Ehtesham M.E.M."/>
            <person name="Najaraj S.H.N."/>
            <person name="Harsha G.H.G."/>
            <person name="Madugundu A.M."/>
            <person name="Renuse S.R."/>
            <person name="Holt D.H."/>
            <person name="Pandey A.P."/>
            <person name="Papenfuss A.P."/>
            <person name="Gasser R.B.G."/>
            <person name="Fischer K.F."/>
        </authorList>
    </citation>
    <scope>NUCLEOTIDE SEQUENCE</scope>
    <source>
        <strain evidence="12">SSS_KF_BRIS2020</strain>
    </source>
</reference>
<reference evidence="15" key="2">
    <citation type="journal article" date="2020" name="PLoS Negl. Trop. Dis.">
        <title>High-quality nuclear genome for Sarcoptes scabiei-A critical resource for a neglected parasite.</title>
        <authorList>
            <person name="Korhonen P.K."/>
            <person name="Gasser R.B."/>
            <person name="Ma G."/>
            <person name="Wang T."/>
            <person name="Stroehlein A.J."/>
            <person name="Young N.D."/>
            <person name="Ang C.S."/>
            <person name="Fernando D.D."/>
            <person name="Lu H.C."/>
            <person name="Taylor S."/>
            <person name="Reynolds S.L."/>
            <person name="Mofiz E."/>
            <person name="Najaraj S.H."/>
            <person name="Gowda H."/>
            <person name="Madugundu A."/>
            <person name="Renuse S."/>
            <person name="Holt D."/>
            <person name="Pandey A."/>
            <person name="Papenfuss A.T."/>
            <person name="Fischer K."/>
        </authorList>
    </citation>
    <scope>NUCLEOTIDE SEQUENCE [LARGE SCALE GENOMIC DNA]</scope>
</reference>
<keyword evidence="6" id="KW-0832">Ubl conjugation</keyword>
<dbReference type="AlphaFoldDB" id="A0A132AHI6"/>
<gene>
    <name evidence="13" type="ORF">QR98_0089380</name>
    <name evidence="12" type="ORF">SSS_9040</name>
</gene>
<evidence type="ECO:0000256" key="9">
    <source>
        <dbReference type="RuleBase" id="RU003829"/>
    </source>
</evidence>
<sequence length="825" mass="95873">MSSSSSSSSYMSNEVSGQCSMSNTISHATELDNIWDDLKNGIEQVYEHKNQGMSKIRYMELYTHVYNYCTSVKSSSVNNSNRRPISNTGGSGAQFVGFELYKRIRIFLRNYLSALLEANQKCNNFNDEVLKFFTKHWEDYQFSSRVLNGICAYLNRHWVKRECDEGRKDIYEIYQLALVTWRDVLFSQLSEQVTQAVLNLIEKERNGETINTSLISGVMSCYVELGIDDNENHPKVPNLKIYQKAFEGEFFADTERFYRMESENFLAKNSVTEYMKKAEQRIQEENRRIMLYLHKNTLGLLMKCCEKVLIEDHLDKFHQEFQNLLNDDKNEDLGRMYQLVMRIPNGLGELKNRLEAHITNQGLGAIERSAEVALQDPKVYVNIILQVHKKFIKLVQEAFQNDSGFVAALDKACGKFINKNAVTDISNSTKSPELLAKYCDLLLKKTSKIHEENELEETLSQVMIVFKYIEDKDVFQKFYSKMLAKRLVQHMSSSDDAEASMISKLKHSCGFEYTSKLQRMFQDIGVSKDLNELFKKYLVNAPSEPLEIDFAVQVLSSGSWPFQQSFSFNVPSELERCVNHFTTFYSAHHNGRKLHWLYSMSKGELVANCFKSRYTFQASTYQMAVLLQYNSTDNLTVQQLHAITEIKEDMLHQVLQILLKTKLLVISNNDDNCDNESYDNSFHQTKNSCHNSNESSMNSGTMNSSSSDEYILHPHTRLSLFLGYKNRKFRVNINAPMKTEMRQDQEKTHKHIEEDRKLVIQAAIVRIMKMRRTLKHQQLLAEVFNQLSSRFKPNVNVIKKCIDILIEKEYLERHKDNKDVYNYLA</sequence>
<dbReference type="InterPro" id="IPR036390">
    <property type="entry name" value="WH_DNA-bd_sf"/>
</dbReference>
<accession>A0A132AHI6</accession>
<dbReference type="Pfam" id="PF00888">
    <property type="entry name" value="Cullin"/>
    <property type="match status" value="1"/>
</dbReference>
<dbReference type="Gene3D" id="1.10.10.10">
    <property type="entry name" value="Winged helix-like DNA-binding domain superfamily/Winged helix DNA-binding domain"/>
    <property type="match status" value="2"/>
</dbReference>
<keyword evidence="15" id="KW-1185">Reference proteome</keyword>
<feature type="coiled-coil region" evidence="10">
    <location>
        <begin position="268"/>
        <end position="295"/>
    </location>
</feature>
<dbReference type="PROSITE" id="PS01256">
    <property type="entry name" value="CULLIN_1"/>
    <property type="match status" value="1"/>
</dbReference>
<keyword evidence="5" id="KW-0833">Ubl conjugation pathway</keyword>
<evidence type="ECO:0000256" key="5">
    <source>
        <dbReference type="ARBA" id="ARBA00022786"/>
    </source>
</evidence>
<keyword evidence="3" id="KW-0488">Methylation</keyword>
<dbReference type="SMART" id="SM00884">
    <property type="entry name" value="Cullin_Nedd8"/>
    <property type="match status" value="1"/>
</dbReference>
<dbReference type="InterPro" id="IPR001373">
    <property type="entry name" value="Cullin_N"/>
</dbReference>
<dbReference type="Pfam" id="PF10557">
    <property type="entry name" value="Cullin_Nedd8"/>
    <property type="match status" value="1"/>
</dbReference>
<dbReference type="SMART" id="SM00182">
    <property type="entry name" value="CULLIN"/>
    <property type="match status" value="1"/>
</dbReference>
<evidence type="ECO:0000256" key="2">
    <source>
        <dbReference type="ARBA" id="ARBA00006019"/>
    </source>
</evidence>
<reference evidence="14" key="4">
    <citation type="submission" date="2022-06" db="UniProtKB">
        <authorList>
            <consortium name="EnsemblMetazoa"/>
        </authorList>
    </citation>
    <scope>IDENTIFICATION</scope>
</reference>
<dbReference type="InterPro" id="IPR016158">
    <property type="entry name" value="Cullin_homology"/>
</dbReference>
<dbReference type="EnsemblMetazoa" id="SSS_9040s_mrna">
    <property type="protein sequence ID" value="KAF7496142.1"/>
    <property type="gene ID" value="SSS_9040"/>
</dbReference>
<proteinExistence type="inferred from homology"/>
<evidence type="ECO:0000256" key="10">
    <source>
        <dbReference type="SAM" id="Coils"/>
    </source>
</evidence>
<dbReference type="FunFam" id="4.10.1030.10:FF:000002">
    <property type="entry name" value="cullin homolog 1"/>
    <property type="match status" value="1"/>
</dbReference>
<dbReference type="GO" id="GO:0043066">
    <property type="term" value="P:negative regulation of apoptotic process"/>
    <property type="evidence" value="ECO:0007669"/>
    <property type="project" value="UniProtKB-ARBA"/>
</dbReference>
<dbReference type="Pfam" id="PF26557">
    <property type="entry name" value="Cullin_AB"/>
    <property type="match status" value="1"/>
</dbReference>
<dbReference type="PROSITE" id="PS50069">
    <property type="entry name" value="CULLIN_2"/>
    <property type="match status" value="1"/>
</dbReference>
<evidence type="ECO:0000256" key="4">
    <source>
        <dbReference type="ARBA" id="ARBA00022499"/>
    </source>
</evidence>
<dbReference type="OrthoDB" id="6420974at2759"/>
<dbReference type="FunFam" id="3.30.230.130:FF:000003">
    <property type="entry name" value="Cullin 2"/>
    <property type="match status" value="1"/>
</dbReference>
<dbReference type="GO" id="GO:0010564">
    <property type="term" value="P:regulation of cell cycle process"/>
    <property type="evidence" value="ECO:0007669"/>
    <property type="project" value="UniProtKB-ARBA"/>
</dbReference>
<evidence type="ECO:0000313" key="14">
    <source>
        <dbReference type="EnsemblMetazoa" id="KAF7496142.1"/>
    </source>
</evidence>
<dbReference type="SUPFAM" id="SSF46785">
    <property type="entry name" value="Winged helix' DNA-binding domain"/>
    <property type="match status" value="1"/>
</dbReference>
<dbReference type="Gene3D" id="1.20.1310.10">
    <property type="entry name" value="Cullin Repeats"/>
    <property type="match status" value="4"/>
</dbReference>
<name>A0A132AHI6_SARSC</name>
<dbReference type="InterPro" id="IPR036388">
    <property type="entry name" value="WH-like_DNA-bd_sf"/>
</dbReference>
<evidence type="ECO:0000256" key="8">
    <source>
        <dbReference type="PROSITE-ProRule" id="PRU00330"/>
    </source>
</evidence>
<dbReference type="EMBL" id="JXLN01015041">
    <property type="protein sequence ID" value="KPM10383.1"/>
    <property type="molecule type" value="Genomic_DNA"/>
</dbReference>
<dbReference type="VEuPathDB" id="VectorBase:SSCA002582"/>
<organism evidence="13 16">
    <name type="scientific">Sarcoptes scabiei</name>
    <name type="common">Itch mite</name>
    <name type="synonym">Acarus scabiei</name>
    <dbReference type="NCBI Taxonomy" id="52283"/>
    <lineage>
        <taxon>Eukaryota</taxon>
        <taxon>Metazoa</taxon>
        <taxon>Ecdysozoa</taxon>
        <taxon>Arthropoda</taxon>
        <taxon>Chelicerata</taxon>
        <taxon>Arachnida</taxon>
        <taxon>Acari</taxon>
        <taxon>Acariformes</taxon>
        <taxon>Sarcoptiformes</taxon>
        <taxon>Astigmata</taxon>
        <taxon>Psoroptidia</taxon>
        <taxon>Sarcoptoidea</taxon>
        <taxon>Sarcoptidae</taxon>
        <taxon>Sarcoptinae</taxon>
        <taxon>Sarcoptes</taxon>
    </lineage>
</organism>
<dbReference type="SUPFAM" id="SSF75632">
    <property type="entry name" value="Cullin homology domain"/>
    <property type="match status" value="1"/>
</dbReference>
<dbReference type="FunFam" id="1.10.10.10:FF:000161">
    <property type="entry name" value="Cullin 1"/>
    <property type="match status" value="1"/>
</dbReference>
<keyword evidence="10" id="KW-0175">Coiled coil</keyword>
<dbReference type="FunFam" id="1.20.1310.10:FF:000023">
    <property type="entry name" value="cullin-1"/>
    <property type="match status" value="1"/>
</dbReference>
<dbReference type="FunFam" id="1.10.10.10:FF:000014">
    <property type="entry name" value="Cullin 1"/>
    <property type="match status" value="1"/>
</dbReference>
<evidence type="ECO:0000256" key="1">
    <source>
        <dbReference type="ARBA" id="ARBA00004906"/>
    </source>
</evidence>
<dbReference type="EMBL" id="WVUK01000037">
    <property type="protein sequence ID" value="KAF7496142.1"/>
    <property type="molecule type" value="Genomic_DNA"/>
</dbReference>
<dbReference type="InterPro" id="IPR036317">
    <property type="entry name" value="Cullin_homology_sf"/>
</dbReference>
<dbReference type="OMA" id="IREWDRY"/>
<feature type="domain" description="Cullin family profile" evidence="11">
    <location>
        <begin position="430"/>
        <end position="659"/>
    </location>
</feature>
<dbReference type="Proteomes" id="UP000070412">
    <property type="component" value="Unassembled WGS sequence"/>
</dbReference>
<dbReference type="InterPro" id="IPR016157">
    <property type="entry name" value="Cullin_CS"/>
</dbReference>
<dbReference type="GO" id="GO:0006915">
    <property type="term" value="P:apoptotic process"/>
    <property type="evidence" value="ECO:0007669"/>
    <property type="project" value="UniProtKB-ARBA"/>
</dbReference>
<dbReference type="GO" id="GO:0005634">
    <property type="term" value="C:nucleus"/>
    <property type="evidence" value="ECO:0007669"/>
    <property type="project" value="UniProtKB-ARBA"/>
</dbReference>
<dbReference type="SUPFAM" id="SSF74788">
    <property type="entry name" value="Cullin repeat-like"/>
    <property type="match status" value="1"/>
</dbReference>
<dbReference type="InterPro" id="IPR059120">
    <property type="entry name" value="Cullin-like_AB"/>
</dbReference>
<evidence type="ECO:0000313" key="12">
    <source>
        <dbReference type="EMBL" id="KAF7496142.1"/>
    </source>
</evidence>